<reference evidence="1 2" key="1">
    <citation type="submission" date="2016-10" db="EMBL/GenBank/DDBJ databases">
        <authorList>
            <person name="de Groot N.N."/>
        </authorList>
    </citation>
    <scope>NUCLEOTIDE SEQUENCE [LARGE SCALE GENOMIC DNA]</scope>
    <source>
        <strain evidence="1 2">L14</strain>
    </source>
</reference>
<name>A0A1I0WKZ9_SELRU</name>
<gene>
    <name evidence="1" type="ORF">SAMN05216587_10343</name>
</gene>
<dbReference type="Proteomes" id="UP000183843">
    <property type="component" value="Unassembled WGS sequence"/>
</dbReference>
<dbReference type="AlphaFoldDB" id="A0A1I0WKZ9"/>
<proteinExistence type="predicted"/>
<accession>A0A1I0WKZ9</accession>
<protein>
    <submittedName>
        <fullName evidence="1">Uncharacterized protein</fullName>
    </submittedName>
</protein>
<evidence type="ECO:0000313" key="2">
    <source>
        <dbReference type="Proteomes" id="UP000183843"/>
    </source>
</evidence>
<sequence length="199" mass="22513">MLKIFTTIIMAMFYLGNICYCMNSKDISLSDDVGPGGFKAKYNSTIQIFNQRMKQQAIAGRFLLVKEIEDKTANGHNFLFVTKDDRGSILLSPSANGYIDTALLSVPFDNMNAGNDLYTLTLVTIFTLDLFEPGRWSITEDALNSINFNSTQRQFQSYILNFDKFTKKLPVETVCLTKMYTSPNNSLTIFMSKCLVSDY</sequence>
<organism evidence="1 2">
    <name type="scientific">Selenomonas ruminantium</name>
    <dbReference type="NCBI Taxonomy" id="971"/>
    <lineage>
        <taxon>Bacteria</taxon>
        <taxon>Bacillati</taxon>
        <taxon>Bacillota</taxon>
        <taxon>Negativicutes</taxon>
        <taxon>Selenomonadales</taxon>
        <taxon>Selenomonadaceae</taxon>
        <taxon>Selenomonas</taxon>
    </lineage>
</organism>
<dbReference type="EMBL" id="FOJX01000003">
    <property type="protein sequence ID" value="SFA88830.1"/>
    <property type="molecule type" value="Genomic_DNA"/>
</dbReference>
<evidence type="ECO:0000313" key="1">
    <source>
        <dbReference type="EMBL" id="SFA88830.1"/>
    </source>
</evidence>
<dbReference type="RefSeq" id="WP_074813909.1">
    <property type="nucleotide sequence ID" value="NZ_FOJX01000003.1"/>
</dbReference>